<name>A0A7X8SKF1_9BACT</name>
<protein>
    <submittedName>
        <fullName evidence="3">TolC family protein</fullName>
    </submittedName>
</protein>
<sequence>MKNYLLLIIGILMSSQIFAQSTLDSIPEEWSSPLDSIQTVEEITGWYKTFNDPILNELIQKTAENNLNVAQAVNRIEKGRIMHQQSQAGYFPSIGVDVSTTYSNNNRLDALTPDDVEDQGDWYYNAGVSMNWEIDVFGRIRKGAKAAKYSYEQAQEDKNAVMVSILSEVSTAYLNLRIYQNQIRVAEQNVFSQQRALDLARDQYQSGTKSKLAVLQSEGILFQTQSTIKTLEARVVSQINMIQVLMGDLPQGLKSALSQYAPLPDIPQELQTLLPAQVIRQRPDVRSAEKNMMKLSATVDMATAQQLPVIAIQGKVGFVSKEPDEWFTSESLSYFIGPKLTWNVFSGFYQKREKQISKIEWQNAQIKYQNTVLTAFKEVENSLMNIKQLKESANWMEQSVSATSEALDISLNQYQEGLIDYTPVLNSQQNLLMVQNQDVEIKGDLLIQIVKLYQSLGGNL</sequence>
<reference evidence="3 4" key="1">
    <citation type="submission" date="2020-04" db="EMBL/GenBank/DDBJ databases">
        <title>Flammeovirga sp. SR4, a novel species isolated from seawater.</title>
        <authorList>
            <person name="Wang X."/>
        </authorList>
    </citation>
    <scope>NUCLEOTIDE SEQUENCE [LARGE SCALE GENOMIC DNA]</scope>
    <source>
        <strain evidence="3 4">SR4</strain>
    </source>
</reference>
<evidence type="ECO:0000313" key="3">
    <source>
        <dbReference type="EMBL" id="NLR91871.1"/>
    </source>
</evidence>
<dbReference type="PANTHER" id="PTHR30203">
    <property type="entry name" value="OUTER MEMBRANE CATION EFFLUX PROTEIN"/>
    <property type="match status" value="1"/>
</dbReference>
<comment type="subcellular location">
    <subcellularLocation>
        <location evidence="2">Cell membrane</location>
        <topology evidence="2">Lipid-anchor</topology>
    </subcellularLocation>
</comment>
<feature type="signal peptide" evidence="2">
    <location>
        <begin position="1"/>
        <end position="19"/>
    </location>
</feature>
<dbReference type="SUPFAM" id="SSF56954">
    <property type="entry name" value="Outer membrane efflux proteins (OEP)"/>
    <property type="match status" value="1"/>
</dbReference>
<dbReference type="Pfam" id="PF02321">
    <property type="entry name" value="OEP"/>
    <property type="match status" value="2"/>
</dbReference>
<evidence type="ECO:0000256" key="1">
    <source>
        <dbReference type="ARBA" id="ARBA00007613"/>
    </source>
</evidence>
<organism evidence="3 4">
    <name type="scientific">Flammeovirga agarivorans</name>
    <dbReference type="NCBI Taxonomy" id="2726742"/>
    <lineage>
        <taxon>Bacteria</taxon>
        <taxon>Pseudomonadati</taxon>
        <taxon>Bacteroidota</taxon>
        <taxon>Cytophagia</taxon>
        <taxon>Cytophagales</taxon>
        <taxon>Flammeovirgaceae</taxon>
        <taxon>Flammeovirga</taxon>
    </lineage>
</organism>
<gene>
    <name evidence="3" type="ORF">HGP29_11665</name>
</gene>
<dbReference type="Proteomes" id="UP000585050">
    <property type="component" value="Unassembled WGS sequence"/>
</dbReference>
<proteinExistence type="inferred from homology"/>
<evidence type="ECO:0000313" key="4">
    <source>
        <dbReference type="Proteomes" id="UP000585050"/>
    </source>
</evidence>
<dbReference type="GO" id="GO:0015562">
    <property type="term" value="F:efflux transmembrane transporter activity"/>
    <property type="evidence" value="ECO:0007669"/>
    <property type="project" value="InterPro"/>
</dbReference>
<dbReference type="NCBIfam" id="TIGR01845">
    <property type="entry name" value="outer_NodT"/>
    <property type="match status" value="1"/>
</dbReference>
<keyword evidence="2" id="KW-0449">Lipoprotein</keyword>
<keyword evidence="4" id="KW-1185">Reference proteome</keyword>
<dbReference type="Gene3D" id="2.20.200.10">
    <property type="entry name" value="Outer membrane efflux proteins (OEP)"/>
    <property type="match status" value="1"/>
</dbReference>
<comment type="similarity">
    <text evidence="1 2">Belongs to the outer membrane factor (OMF) (TC 1.B.17) family.</text>
</comment>
<dbReference type="GO" id="GO:0005886">
    <property type="term" value="C:plasma membrane"/>
    <property type="evidence" value="ECO:0007669"/>
    <property type="project" value="UniProtKB-SubCell"/>
</dbReference>
<keyword evidence="2" id="KW-0812">Transmembrane</keyword>
<feature type="chain" id="PRO_5031597904" evidence="2">
    <location>
        <begin position="20"/>
        <end position="460"/>
    </location>
</feature>
<dbReference type="EMBL" id="JABAIL010000003">
    <property type="protein sequence ID" value="NLR91871.1"/>
    <property type="molecule type" value="Genomic_DNA"/>
</dbReference>
<accession>A0A7X8SKF1</accession>
<dbReference type="Gene3D" id="1.20.1600.10">
    <property type="entry name" value="Outer membrane efflux proteins (OEP)"/>
    <property type="match status" value="1"/>
</dbReference>
<keyword evidence="2" id="KW-0732">Signal</keyword>
<keyword evidence="2" id="KW-0472">Membrane</keyword>
<dbReference type="RefSeq" id="WP_168882583.1">
    <property type="nucleotide sequence ID" value="NZ_JABAIL010000003.1"/>
</dbReference>
<dbReference type="InterPro" id="IPR003423">
    <property type="entry name" value="OMP_efflux"/>
</dbReference>
<keyword evidence="2" id="KW-0564">Palmitate</keyword>
<dbReference type="AlphaFoldDB" id="A0A7X8SKF1"/>
<dbReference type="InterPro" id="IPR010131">
    <property type="entry name" value="MdtP/NodT-like"/>
</dbReference>
<keyword evidence="2" id="KW-1134">Transmembrane beta strand</keyword>
<evidence type="ECO:0000256" key="2">
    <source>
        <dbReference type="RuleBase" id="RU362097"/>
    </source>
</evidence>
<comment type="caution">
    <text evidence="3">The sequence shown here is derived from an EMBL/GenBank/DDBJ whole genome shotgun (WGS) entry which is preliminary data.</text>
</comment>
<dbReference type="PANTHER" id="PTHR30203:SF31">
    <property type="entry name" value="RND EFFLUX SYSTEM, OUTER MEMBRANE LIPOPROTEIN, NODT"/>
    <property type="match status" value="1"/>
</dbReference>